<dbReference type="Proteomes" id="UP000476837">
    <property type="component" value="Unassembled WGS sequence"/>
</dbReference>
<keyword evidence="2 5" id="KW-0808">Transferase</keyword>
<dbReference type="GO" id="GO:0008757">
    <property type="term" value="F:S-adenosylmethionine-dependent methyltransferase activity"/>
    <property type="evidence" value="ECO:0007669"/>
    <property type="project" value="InterPro"/>
</dbReference>
<dbReference type="InterPro" id="IPR029063">
    <property type="entry name" value="SAM-dependent_MTases_sf"/>
</dbReference>
<keyword evidence="3" id="KW-0949">S-adenosyl-L-methionine</keyword>
<sequence length="275" mass="30473">MNEILTGRRLAVLRRNTDPRLEWLCAQIARNRFLPVPPPDRVFIGDGDFRAIGAEFLRHFVRVGGLKPKHRVLEIGCGIGRMAVPLTQYLDSSYDGVDIVEDGIRWCAETITPAYPEFRFRTLDVANALYNPGGAEDAAQTRLPFPDGGHDFVILTSVITHLRTAETVRYAAEIARVLKPGGRCFLSLFLVDARARDGIAKKTARPAFLDAAGPEFIADEANPNAAVAYSESFLLDTFAEQGLRPARAVLRGHWSGQRNAENFQDLLVLEKEGAR</sequence>
<evidence type="ECO:0000256" key="3">
    <source>
        <dbReference type="ARBA" id="ARBA00022691"/>
    </source>
</evidence>
<evidence type="ECO:0000259" key="4">
    <source>
        <dbReference type="Pfam" id="PF08241"/>
    </source>
</evidence>
<protein>
    <submittedName>
        <fullName evidence="5">Class I SAM-dependent methyltransferase</fullName>
    </submittedName>
</protein>
<gene>
    <name evidence="5" type="ORF">DS837_05875</name>
</gene>
<evidence type="ECO:0000256" key="1">
    <source>
        <dbReference type="ARBA" id="ARBA00022603"/>
    </source>
</evidence>
<dbReference type="Pfam" id="PF08241">
    <property type="entry name" value="Methyltransf_11"/>
    <property type="match status" value="1"/>
</dbReference>
<reference evidence="5 6" key="1">
    <citation type="submission" date="2018-07" db="EMBL/GenBank/DDBJ databases">
        <title>Genome sequence of Roseomonas fauriae ATCC 49958.</title>
        <authorList>
            <person name="Sant'Anna F.H."/>
            <person name="Baldani J.I."/>
            <person name="Zilli J.E."/>
            <person name="Reis V.M."/>
            <person name="Hartmann A."/>
            <person name="Cruz L."/>
            <person name="de Souza E.M."/>
            <person name="de Oliveira Pedrosa F."/>
            <person name="Passaglia L.M.P."/>
        </authorList>
    </citation>
    <scope>NUCLEOTIDE SEQUENCE [LARGE SCALE GENOMIC DNA]</scope>
    <source>
        <strain evidence="5 6">ATCC 49958</strain>
    </source>
</reference>
<evidence type="ECO:0000256" key="2">
    <source>
        <dbReference type="ARBA" id="ARBA00022679"/>
    </source>
</evidence>
<dbReference type="EMBL" id="QOKV01000002">
    <property type="protein sequence ID" value="KAA0687729.1"/>
    <property type="molecule type" value="Genomic_DNA"/>
</dbReference>
<proteinExistence type="predicted"/>
<dbReference type="CDD" id="cd02440">
    <property type="entry name" value="AdoMet_MTases"/>
    <property type="match status" value="1"/>
</dbReference>
<keyword evidence="1 5" id="KW-0489">Methyltransferase</keyword>
<dbReference type="SUPFAM" id="SSF53335">
    <property type="entry name" value="S-adenosyl-L-methionine-dependent methyltransferases"/>
    <property type="match status" value="1"/>
</dbReference>
<dbReference type="GO" id="GO:0032259">
    <property type="term" value="P:methylation"/>
    <property type="evidence" value="ECO:0007669"/>
    <property type="project" value="UniProtKB-KW"/>
</dbReference>
<evidence type="ECO:0000313" key="5">
    <source>
        <dbReference type="EMBL" id="KAA0687729.1"/>
    </source>
</evidence>
<dbReference type="PANTHER" id="PTHR43464:SF19">
    <property type="entry name" value="UBIQUINONE BIOSYNTHESIS O-METHYLTRANSFERASE, MITOCHONDRIAL"/>
    <property type="match status" value="1"/>
</dbReference>
<organism evidence="5 6">
    <name type="scientific">Azospirillum brasilense</name>
    <dbReference type="NCBI Taxonomy" id="192"/>
    <lineage>
        <taxon>Bacteria</taxon>
        <taxon>Pseudomonadati</taxon>
        <taxon>Pseudomonadota</taxon>
        <taxon>Alphaproteobacteria</taxon>
        <taxon>Rhodospirillales</taxon>
        <taxon>Azospirillaceae</taxon>
        <taxon>Azospirillum</taxon>
    </lineage>
</organism>
<dbReference type="Gene3D" id="3.40.50.150">
    <property type="entry name" value="Vaccinia Virus protein VP39"/>
    <property type="match status" value="1"/>
</dbReference>
<dbReference type="AlphaFoldDB" id="A0A6L3B5T4"/>
<dbReference type="PANTHER" id="PTHR43464">
    <property type="entry name" value="METHYLTRANSFERASE"/>
    <property type="match status" value="1"/>
</dbReference>
<comment type="caution">
    <text evidence="5">The sequence shown here is derived from an EMBL/GenBank/DDBJ whole genome shotgun (WGS) entry which is preliminary data.</text>
</comment>
<dbReference type="RefSeq" id="WP_149163869.1">
    <property type="nucleotide sequence ID" value="NZ_QOKV01000002.1"/>
</dbReference>
<name>A0A6L3B5T4_AZOBR</name>
<evidence type="ECO:0000313" key="6">
    <source>
        <dbReference type="Proteomes" id="UP000476837"/>
    </source>
</evidence>
<dbReference type="InterPro" id="IPR013216">
    <property type="entry name" value="Methyltransf_11"/>
</dbReference>
<feature type="domain" description="Methyltransferase type 11" evidence="4">
    <location>
        <begin position="73"/>
        <end position="185"/>
    </location>
</feature>
<accession>A0A6L3B5T4</accession>